<keyword evidence="1" id="KW-0812">Transmembrane</keyword>
<evidence type="ECO:0000256" key="1">
    <source>
        <dbReference type="SAM" id="Phobius"/>
    </source>
</evidence>
<dbReference type="OrthoDB" id="288267at2"/>
<dbReference type="RefSeq" id="WP_135261941.1">
    <property type="nucleotide sequence ID" value="NZ_SMLM01000001.1"/>
</dbReference>
<comment type="caution">
    <text evidence="2">The sequence shown here is derived from an EMBL/GenBank/DDBJ whole genome shotgun (WGS) entry which is preliminary data.</text>
</comment>
<protein>
    <recommendedName>
        <fullName evidence="4">DUF1440 domain-containing protein</fullName>
    </recommendedName>
</protein>
<evidence type="ECO:0000313" key="3">
    <source>
        <dbReference type="Proteomes" id="UP000298180"/>
    </source>
</evidence>
<dbReference type="Proteomes" id="UP000298180">
    <property type="component" value="Unassembled WGS sequence"/>
</dbReference>
<reference evidence="2 3" key="1">
    <citation type="submission" date="2019-03" db="EMBL/GenBank/DDBJ databases">
        <title>Ramlibacter henchirensis DSM 14656, whole genome shotgun sequence.</title>
        <authorList>
            <person name="Zhang X."/>
            <person name="Feng G."/>
            <person name="Zhu H."/>
        </authorList>
    </citation>
    <scope>NUCLEOTIDE SEQUENCE [LARGE SCALE GENOMIC DNA]</scope>
    <source>
        <strain evidence="2 3">DSM 14656</strain>
    </source>
</reference>
<feature type="transmembrane region" description="Helical" evidence="1">
    <location>
        <begin position="94"/>
        <end position="113"/>
    </location>
</feature>
<organism evidence="2 3">
    <name type="scientific">Ramlibacter henchirensis</name>
    <dbReference type="NCBI Taxonomy" id="204072"/>
    <lineage>
        <taxon>Bacteria</taxon>
        <taxon>Pseudomonadati</taxon>
        <taxon>Pseudomonadota</taxon>
        <taxon>Betaproteobacteria</taxon>
        <taxon>Burkholderiales</taxon>
        <taxon>Comamonadaceae</taxon>
        <taxon>Ramlibacter</taxon>
    </lineage>
</organism>
<feature type="transmembrane region" description="Helical" evidence="1">
    <location>
        <begin position="133"/>
        <end position="153"/>
    </location>
</feature>
<accession>A0A4Z0C2S1</accession>
<feature type="transmembrane region" description="Helical" evidence="1">
    <location>
        <begin position="12"/>
        <end position="30"/>
    </location>
</feature>
<proteinExistence type="predicted"/>
<gene>
    <name evidence="2" type="ORF">EZ313_04160</name>
</gene>
<name>A0A4Z0C2S1_9BURK</name>
<sequence length="159" mass="16425">MSRWSNTLNEAAVGGALASILSAAVLAWAGRRETPSAAAPINAPSQWIWGTGEALDADGPDGRHTLTGYLVHHCAATFWAALHAAVLSRTRLPARPLPGLAAAGVTGAVAALVDLKLTPERLTPGFQHRLSRGAITTTYGAFALGLALGCLAVRRAQGR</sequence>
<keyword evidence="1" id="KW-0472">Membrane</keyword>
<evidence type="ECO:0000313" key="2">
    <source>
        <dbReference type="EMBL" id="TFZ05856.1"/>
    </source>
</evidence>
<dbReference type="EMBL" id="SMLM01000001">
    <property type="protein sequence ID" value="TFZ05856.1"/>
    <property type="molecule type" value="Genomic_DNA"/>
</dbReference>
<feature type="transmembrane region" description="Helical" evidence="1">
    <location>
        <begin position="69"/>
        <end position="87"/>
    </location>
</feature>
<keyword evidence="3" id="KW-1185">Reference proteome</keyword>
<dbReference type="AlphaFoldDB" id="A0A4Z0C2S1"/>
<evidence type="ECO:0008006" key="4">
    <source>
        <dbReference type="Google" id="ProtNLM"/>
    </source>
</evidence>
<keyword evidence="1" id="KW-1133">Transmembrane helix</keyword>